<dbReference type="Gene3D" id="3.60.15.10">
    <property type="entry name" value="Ribonuclease Z/Hydroxyacylglutathione hydrolase-like"/>
    <property type="match status" value="1"/>
</dbReference>
<evidence type="ECO:0000259" key="3">
    <source>
        <dbReference type="SMART" id="SM01027"/>
    </source>
</evidence>
<dbReference type="Pfam" id="PF07521">
    <property type="entry name" value="RMMBL"/>
    <property type="match status" value="1"/>
</dbReference>
<dbReference type="RefSeq" id="WP_085091920.1">
    <property type="nucleotide sequence ID" value="NZ_FXAK01000010.1"/>
</dbReference>
<evidence type="ECO:0000259" key="2">
    <source>
        <dbReference type="SMART" id="SM00849"/>
    </source>
</evidence>
<dbReference type="AlphaFoldDB" id="A0A1X7HRA1"/>
<dbReference type="EMBL" id="FXAK01000010">
    <property type="protein sequence ID" value="SMF91062.1"/>
    <property type="molecule type" value="Genomic_DNA"/>
</dbReference>
<dbReference type="Pfam" id="PF00753">
    <property type="entry name" value="Lactamase_B"/>
    <property type="match status" value="1"/>
</dbReference>
<gene>
    <name evidence="4" type="ORF">SAMN02982917_0094</name>
</gene>
<dbReference type="PANTHER" id="PTHR11203">
    <property type="entry name" value="CLEAVAGE AND POLYADENYLATION SPECIFICITY FACTOR FAMILY MEMBER"/>
    <property type="match status" value="1"/>
</dbReference>
<reference evidence="4 5" key="1">
    <citation type="submission" date="2017-04" db="EMBL/GenBank/DDBJ databases">
        <authorList>
            <person name="Afonso C.L."/>
            <person name="Miller P.J."/>
            <person name="Scott M.A."/>
            <person name="Spackman E."/>
            <person name="Goraichik I."/>
            <person name="Dimitrov K.M."/>
            <person name="Suarez D.L."/>
            <person name="Swayne D.E."/>
        </authorList>
    </citation>
    <scope>NUCLEOTIDE SEQUENCE [LARGE SCALE GENOMIC DNA]</scope>
    <source>
        <strain evidence="4 5">A2P</strain>
    </source>
</reference>
<dbReference type="STRING" id="286727.SAMN02982917_0094"/>
<dbReference type="Gene3D" id="3.40.50.10890">
    <property type="match status" value="1"/>
</dbReference>
<protein>
    <submittedName>
        <fullName evidence="4">Metallo-beta-lactamase family protein</fullName>
    </submittedName>
</protein>
<name>A0A1X7HRA1_9PROT</name>
<dbReference type="InterPro" id="IPR022712">
    <property type="entry name" value="Beta_Casp"/>
</dbReference>
<dbReference type="CDD" id="cd16295">
    <property type="entry name" value="TTHA0252-CPSF-like_MBL-fold"/>
    <property type="match status" value="1"/>
</dbReference>
<evidence type="ECO:0000313" key="5">
    <source>
        <dbReference type="Proteomes" id="UP000192936"/>
    </source>
</evidence>
<dbReference type="InterPro" id="IPR036866">
    <property type="entry name" value="RibonucZ/Hydroxyglut_hydro"/>
</dbReference>
<dbReference type="InterPro" id="IPR001279">
    <property type="entry name" value="Metallo-B-lactamas"/>
</dbReference>
<dbReference type="OrthoDB" id="9803916at2"/>
<organism evidence="4 5">
    <name type="scientific">Azospirillum oryzae</name>
    <dbReference type="NCBI Taxonomy" id="286727"/>
    <lineage>
        <taxon>Bacteria</taxon>
        <taxon>Pseudomonadati</taxon>
        <taxon>Pseudomonadota</taxon>
        <taxon>Alphaproteobacteria</taxon>
        <taxon>Rhodospirillales</taxon>
        <taxon>Azospirillaceae</taxon>
        <taxon>Azospirillum</taxon>
    </lineage>
</organism>
<dbReference type="SUPFAM" id="SSF56281">
    <property type="entry name" value="Metallo-hydrolase/oxidoreductase"/>
    <property type="match status" value="1"/>
</dbReference>
<dbReference type="InterPro" id="IPR011108">
    <property type="entry name" value="RMMBL"/>
</dbReference>
<feature type="domain" description="Beta-Casp" evidence="3">
    <location>
        <begin position="262"/>
        <end position="379"/>
    </location>
</feature>
<dbReference type="SMART" id="SM00849">
    <property type="entry name" value="Lactamase_B"/>
    <property type="match status" value="1"/>
</dbReference>
<proteinExistence type="predicted"/>
<dbReference type="Pfam" id="PF10996">
    <property type="entry name" value="Beta-Casp"/>
    <property type="match status" value="1"/>
</dbReference>
<evidence type="ECO:0000256" key="1">
    <source>
        <dbReference type="ARBA" id="ARBA00022801"/>
    </source>
</evidence>
<keyword evidence="1" id="KW-0378">Hydrolase</keyword>
<evidence type="ECO:0000313" key="4">
    <source>
        <dbReference type="EMBL" id="SMF91062.1"/>
    </source>
</evidence>
<accession>A0A1X7HRA1</accession>
<dbReference type="SMART" id="SM01027">
    <property type="entry name" value="Beta-Casp"/>
    <property type="match status" value="1"/>
</dbReference>
<dbReference type="InterPro" id="IPR050698">
    <property type="entry name" value="MBL"/>
</dbReference>
<dbReference type="GO" id="GO:0016787">
    <property type="term" value="F:hydrolase activity"/>
    <property type="evidence" value="ECO:0007669"/>
    <property type="project" value="UniProtKB-KW"/>
</dbReference>
<dbReference type="PANTHER" id="PTHR11203:SF37">
    <property type="entry name" value="INTEGRATOR COMPLEX SUBUNIT 11"/>
    <property type="match status" value="1"/>
</dbReference>
<dbReference type="GO" id="GO:0004521">
    <property type="term" value="F:RNA endonuclease activity"/>
    <property type="evidence" value="ECO:0007669"/>
    <property type="project" value="TreeGrafter"/>
</dbReference>
<sequence>MSLSLTFHGAAGTVTGSCFRLSTPNGDVLIDCGMFQGTKTIRELNYRPFPFDPSSIAAVLLTHAHIDHSGLLPKLTRLGFRGRIYATGGTVDLLEYMLPDSGYIQEGEVERLNRRNRQRGRPPVQAIYTQDDAIRSLRRLRRVEYDRWIEILPGLRARFWQAGHILGSASIEIEALDGFGGGASDPTRILFSGDLGPGGKSFHADAEGPERPDWMVLETTYGDRDRTDLDEAGRQAVLRAEVSSALAGGGVLLIPVFAVERTQELLYDLDCLFDGGQLPAVDVFLDSPLADAVTGVFRRHLDDLETDGDPFTRANFHHVRGVPDSQRLNSIAGGAIIMAASGMCDAGRIRHHLKNRLWRPQDTVLLVGYQAPGTLGRLLQAGTPRVRIHGEEIAVKAKVRSIDVYSGHADRSTLLDWVEARHGVGHGLFLVHGEEPARASIRQALLDKGWSAERIAQPALDDRVDLAAPRPLVPADRHPRLAPADLAAGLDWHNHYAEALLALRRTLDAAPDDATRERILAGVMGALHIDDKAGKGAQP</sequence>
<feature type="domain" description="Metallo-beta-lactamase" evidence="2">
    <location>
        <begin position="15"/>
        <end position="246"/>
    </location>
</feature>
<dbReference type="Proteomes" id="UP000192936">
    <property type="component" value="Unassembled WGS sequence"/>
</dbReference>